<dbReference type="Proteomes" id="UP000557307">
    <property type="component" value="Unassembled WGS sequence"/>
</dbReference>
<evidence type="ECO:0000313" key="1">
    <source>
        <dbReference type="EMBL" id="MBB5283174.1"/>
    </source>
</evidence>
<comment type="caution">
    <text evidence="1">The sequence shown here is derived from an EMBL/GenBank/DDBJ whole genome shotgun (WGS) entry which is preliminary data.</text>
</comment>
<proteinExistence type="predicted"/>
<dbReference type="EMBL" id="JACHGF010000002">
    <property type="protein sequence ID" value="MBB5283174.1"/>
    <property type="molecule type" value="Genomic_DNA"/>
</dbReference>
<organism evidence="1 2">
    <name type="scientific">Rhabdobacter roseus</name>
    <dbReference type="NCBI Taxonomy" id="1655419"/>
    <lineage>
        <taxon>Bacteria</taxon>
        <taxon>Pseudomonadati</taxon>
        <taxon>Bacteroidota</taxon>
        <taxon>Cytophagia</taxon>
        <taxon>Cytophagales</taxon>
        <taxon>Cytophagaceae</taxon>
        <taxon>Rhabdobacter</taxon>
    </lineage>
</organism>
<accession>A0A840TI79</accession>
<name>A0A840TI79_9BACT</name>
<dbReference type="AlphaFoldDB" id="A0A840TI79"/>
<sequence length="84" mass="10037">MRYLKDIPNPTYKISVYQWNGKYIIKFEAGGRYEQTYKVDETDLTSADELDQLVDEPFLQEVTERFGAMHRSLTDSLRRHEILY</sequence>
<dbReference type="RefSeq" id="WP_184172336.1">
    <property type="nucleotide sequence ID" value="NZ_JACHGF010000002.1"/>
</dbReference>
<evidence type="ECO:0000313" key="2">
    <source>
        <dbReference type="Proteomes" id="UP000557307"/>
    </source>
</evidence>
<keyword evidence="2" id="KW-1185">Reference proteome</keyword>
<gene>
    <name evidence="1" type="ORF">HNQ92_001300</name>
</gene>
<protein>
    <submittedName>
        <fullName evidence="1">Uncharacterized protein</fullName>
    </submittedName>
</protein>
<reference evidence="1 2" key="1">
    <citation type="submission" date="2020-08" db="EMBL/GenBank/DDBJ databases">
        <title>Genomic Encyclopedia of Type Strains, Phase IV (KMG-IV): sequencing the most valuable type-strain genomes for metagenomic binning, comparative biology and taxonomic classification.</title>
        <authorList>
            <person name="Goeker M."/>
        </authorList>
    </citation>
    <scope>NUCLEOTIDE SEQUENCE [LARGE SCALE GENOMIC DNA]</scope>
    <source>
        <strain evidence="1 2">DSM 105074</strain>
    </source>
</reference>